<name>A0A6L5X7Q9_9FIRM</name>
<sequence length="316" mass="35346">MKSLMEFLSQEGVSSMLLDRVAEYRKTYDAMEIPEDTSRRIPQSEVRYYGTGVWEKAIAALLSGENLLLAGPKATGKNVLAENLAELFGRPLWDVSFHVNVDASYLIGTDTYDGSRVTFRPGPIYNCAVYGGFGILDEINMARNEALAVLHATLDFRHVIDVAGYDRISVSPAARFIGTMNYGYAGTRDLNEALCSRFAILDMPLIGEGDLQRLLQDVFPTIRPKICQQFVYLFYEIERKAQAAEISERALDLRGLIDAIRLVEKGISSGDALEMCIVNKTFDAYERRLVTDVIKSRIPTDLKREDVFEQTAGQGE</sequence>
<dbReference type="InterPro" id="IPR050764">
    <property type="entry name" value="CbbQ/NirQ/NorQ/GpvN"/>
</dbReference>
<dbReference type="InterPro" id="IPR011704">
    <property type="entry name" value="ATPase_dyneun-rel_AAA"/>
</dbReference>
<dbReference type="GO" id="GO:0016887">
    <property type="term" value="F:ATP hydrolysis activity"/>
    <property type="evidence" value="ECO:0007669"/>
    <property type="project" value="InterPro"/>
</dbReference>
<organism evidence="2 3">
    <name type="scientific">Porcincola intestinalis</name>
    <dbReference type="NCBI Taxonomy" id="2606632"/>
    <lineage>
        <taxon>Bacteria</taxon>
        <taxon>Bacillati</taxon>
        <taxon>Bacillota</taxon>
        <taxon>Clostridia</taxon>
        <taxon>Lachnospirales</taxon>
        <taxon>Lachnospiraceae</taxon>
        <taxon>Porcincola</taxon>
    </lineage>
</organism>
<dbReference type="SUPFAM" id="SSF52540">
    <property type="entry name" value="P-loop containing nucleoside triphosphate hydrolases"/>
    <property type="match status" value="1"/>
</dbReference>
<dbReference type="Proteomes" id="UP000481852">
    <property type="component" value="Unassembled WGS sequence"/>
</dbReference>
<keyword evidence="3" id="KW-1185">Reference proteome</keyword>
<dbReference type="InterPro" id="IPR027417">
    <property type="entry name" value="P-loop_NTPase"/>
</dbReference>
<reference evidence="2 3" key="1">
    <citation type="submission" date="2019-08" db="EMBL/GenBank/DDBJ databases">
        <title>In-depth cultivation of the pig gut microbiome towards novel bacterial diversity and tailored functional studies.</title>
        <authorList>
            <person name="Wylensek D."/>
            <person name="Hitch T.C.A."/>
            <person name="Clavel T."/>
        </authorList>
    </citation>
    <scope>NUCLEOTIDE SEQUENCE [LARGE SCALE GENOMIC DNA]</scope>
    <source>
        <strain evidence="2 3">Oil+RF-744-WCA-WT-11</strain>
    </source>
</reference>
<dbReference type="PANTHER" id="PTHR42759">
    <property type="entry name" value="MOXR FAMILY PROTEIN"/>
    <property type="match status" value="1"/>
</dbReference>
<dbReference type="GO" id="GO:0005524">
    <property type="term" value="F:ATP binding"/>
    <property type="evidence" value="ECO:0007669"/>
    <property type="project" value="InterPro"/>
</dbReference>
<dbReference type="RefSeq" id="WP_154526255.1">
    <property type="nucleotide sequence ID" value="NZ_VULZ01000011.1"/>
</dbReference>
<dbReference type="Gene3D" id="3.40.50.300">
    <property type="entry name" value="P-loop containing nucleotide triphosphate hydrolases"/>
    <property type="match status" value="1"/>
</dbReference>
<dbReference type="Pfam" id="PF07728">
    <property type="entry name" value="AAA_5"/>
    <property type="match status" value="1"/>
</dbReference>
<protein>
    <submittedName>
        <fullName evidence="2">MoxR family ATPase</fullName>
    </submittedName>
</protein>
<evidence type="ECO:0000259" key="1">
    <source>
        <dbReference type="Pfam" id="PF07728"/>
    </source>
</evidence>
<comment type="caution">
    <text evidence="2">The sequence shown here is derived from an EMBL/GenBank/DDBJ whole genome shotgun (WGS) entry which is preliminary data.</text>
</comment>
<gene>
    <name evidence="2" type="ORF">FYJ35_10325</name>
</gene>
<accession>A0A6L5X7Q9</accession>
<evidence type="ECO:0000313" key="2">
    <source>
        <dbReference type="EMBL" id="MSS15425.1"/>
    </source>
</evidence>
<proteinExistence type="predicted"/>
<feature type="domain" description="ATPase dynein-related AAA" evidence="1">
    <location>
        <begin position="66"/>
        <end position="198"/>
    </location>
</feature>
<dbReference type="EMBL" id="VULZ01000011">
    <property type="protein sequence ID" value="MSS15425.1"/>
    <property type="molecule type" value="Genomic_DNA"/>
</dbReference>
<dbReference type="PANTHER" id="PTHR42759:SF1">
    <property type="entry name" value="MAGNESIUM-CHELATASE SUBUNIT CHLD"/>
    <property type="match status" value="1"/>
</dbReference>
<dbReference type="AlphaFoldDB" id="A0A6L5X7Q9"/>
<evidence type="ECO:0000313" key="3">
    <source>
        <dbReference type="Proteomes" id="UP000481852"/>
    </source>
</evidence>